<proteinExistence type="predicted"/>
<sequence length="182" mass="19241">MASGSLIFGFPGKAIAFSRDNGDFKYDAPVIATASIGAELLPAIAMLCQNVSTADSGRITSTDVLVSRTSTQLLDAAALANQTFNFYREDCAMGGGNLQAMWFDAQGNGTFPSGSGSQTLNAATVTRLLNGQVLKDPSTGKLLAFSAYLYVHHDSVKYVIVQRQGNRTTGVTEGSLATWTQE</sequence>
<organism evidence="1 2">
    <name type="scientific">Duganella aquatilis</name>
    <dbReference type="NCBI Taxonomy" id="2666082"/>
    <lineage>
        <taxon>Bacteria</taxon>
        <taxon>Pseudomonadati</taxon>
        <taxon>Pseudomonadota</taxon>
        <taxon>Betaproteobacteria</taxon>
        <taxon>Burkholderiales</taxon>
        <taxon>Oxalobacteraceae</taxon>
        <taxon>Telluria group</taxon>
        <taxon>Duganella</taxon>
    </lineage>
</organism>
<accession>A0A844DHW6</accession>
<dbReference type="AlphaFoldDB" id="A0A844DHW6"/>
<evidence type="ECO:0000313" key="2">
    <source>
        <dbReference type="Proteomes" id="UP000439986"/>
    </source>
</evidence>
<dbReference type="EMBL" id="WKJL01000060">
    <property type="protein sequence ID" value="MRW88349.1"/>
    <property type="molecule type" value="Genomic_DNA"/>
</dbReference>
<protein>
    <submittedName>
        <fullName evidence="1">Uncharacterized protein</fullName>
    </submittedName>
</protein>
<reference evidence="1 2" key="1">
    <citation type="submission" date="2019-11" db="EMBL/GenBank/DDBJ databases">
        <title>Novel species isolated from a subtropical stream in China.</title>
        <authorList>
            <person name="Lu H."/>
        </authorList>
    </citation>
    <scope>NUCLEOTIDE SEQUENCE [LARGE SCALE GENOMIC DNA]</scope>
    <source>
        <strain evidence="1 2">FT26W</strain>
    </source>
</reference>
<evidence type="ECO:0000313" key="1">
    <source>
        <dbReference type="EMBL" id="MRW88349.1"/>
    </source>
</evidence>
<name>A0A844DHW6_9BURK</name>
<comment type="caution">
    <text evidence="1">The sequence shown here is derived from an EMBL/GenBank/DDBJ whole genome shotgun (WGS) entry which is preliminary data.</text>
</comment>
<keyword evidence="2" id="KW-1185">Reference proteome</keyword>
<gene>
    <name evidence="1" type="ORF">GJ698_30155</name>
</gene>
<dbReference type="Proteomes" id="UP000439986">
    <property type="component" value="Unassembled WGS sequence"/>
</dbReference>